<keyword evidence="3" id="KW-1185">Reference proteome</keyword>
<dbReference type="Proteomes" id="UP001303046">
    <property type="component" value="Unassembled WGS sequence"/>
</dbReference>
<reference evidence="2 3" key="1">
    <citation type="submission" date="2023-08" db="EMBL/GenBank/DDBJ databases">
        <title>A Necator americanus chromosomal reference genome.</title>
        <authorList>
            <person name="Ilik V."/>
            <person name="Petrzelkova K.J."/>
            <person name="Pardy F."/>
            <person name="Fuh T."/>
            <person name="Niatou-Singa F.S."/>
            <person name="Gouil Q."/>
            <person name="Baker L."/>
            <person name="Ritchie M.E."/>
            <person name="Jex A.R."/>
            <person name="Gazzola D."/>
            <person name="Li H."/>
            <person name="Toshio Fujiwara R."/>
            <person name="Zhan B."/>
            <person name="Aroian R.V."/>
            <person name="Pafco B."/>
            <person name="Schwarz E.M."/>
        </authorList>
    </citation>
    <scope>NUCLEOTIDE SEQUENCE [LARGE SCALE GENOMIC DNA]</scope>
    <source>
        <strain evidence="2 3">Aroian</strain>
        <tissue evidence="2">Whole animal</tissue>
    </source>
</reference>
<proteinExistence type="predicted"/>
<dbReference type="EMBL" id="JAVFWL010000006">
    <property type="protein sequence ID" value="KAK6763045.1"/>
    <property type="molecule type" value="Genomic_DNA"/>
</dbReference>
<name>A0ABR1EKA3_NECAM</name>
<feature type="compositionally biased region" description="Polar residues" evidence="1">
    <location>
        <begin position="20"/>
        <end position="31"/>
    </location>
</feature>
<gene>
    <name evidence="2" type="primary">Necator_chrX.g23827</name>
    <name evidence="2" type="ORF">RB195_023662</name>
</gene>
<comment type="caution">
    <text evidence="2">The sequence shown here is derived from an EMBL/GenBank/DDBJ whole genome shotgun (WGS) entry which is preliminary data.</text>
</comment>
<feature type="region of interest" description="Disordered" evidence="1">
    <location>
        <begin position="1"/>
        <end position="31"/>
    </location>
</feature>
<sequence length="225" mass="25627">MPGSTQRTLRNSRKTKEPISTHSTFQTVSQSKNDEIDIESLSCAGIINEILERNTDPVIEKMVLALKTKITQKMADGVEAEKRGRSIVITGLAELGADRSLTERQRDLEEKVSNVLDAPEVDYLPEVACRLGKFNANKPRLVKDVLLSRSHWAKALSRAHLLRSTSFSNIFVRKSMTAAERKRDYELRHEARLRNERSSTREWVVYKDTLTHITELPRKPMTGNL</sequence>
<organism evidence="2 3">
    <name type="scientific">Necator americanus</name>
    <name type="common">Human hookworm</name>
    <dbReference type="NCBI Taxonomy" id="51031"/>
    <lineage>
        <taxon>Eukaryota</taxon>
        <taxon>Metazoa</taxon>
        <taxon>Ecdysozoa</taxon>
        <taxon>Nematoda</taxon>
        <taxon>Chromadorea</taxon>
        <taxon>Rhabditida</taxon>
        <taxon>Rhabditina</taxon>
        <taxon>Rhabditomorpha</taxon>
        <taxon>Strongyloidea</taxon>
        <taxon>Ancylostomatidae</taxon>
        <taxon>Bunostominae</taxon>
        <taxon>Necator</taxon>
    </lineage>
</organism>
<protein>
    <submittedName>
        <fullName evidence="2">Uncharacterized protein</fullName>
    </submittedName>
</protein>
<evidence type="ECO:0000256" key="1">
    <source>
        <dbReference type="SAM" id="MobiDB-lite"/>
    </source>
</evidence>
<evidence type="ECO:0000313" key="3">
    <source>
        <dbReference type="Proteomes" id="UP001303046"/>
    </source>
</evidence>
<evidence type="ECO:0000313" key="2">
    <source>
        <dbReference type="EMBL" id="KAK6763045.1"/>
    </source>
</evidence>
<accession>A0ABR1EKA3</accession>